<accession>A0ABZ0TXD9</accession>
<dbReference type="RefSeq" id="WP_321564906.1">
    <property type="nucleotide sequence ID" value="NZ_CP139558.1"/>
</dbReference>
<evidence type="ECO:0008006" key="3">
    <source>
        <dbReference type="Google" id="ProtNLM"/>
    </source>
</evidence>
<dbReference type="Proteomes" id="UP001324380">
    <property type="component" value="Chromosome"/>
</dbReference>
<reference evidence="1 2" key="1">
    <citation type="submission" date="2023-11" db="EMBL/GenBank/DDBJ databases">
        <title>Analysis of the Genomes of Mucilaginibacter gossypii cycad 4 and M. sabulilitoris SNA2: microbes with the potential for plant growth promotion.</title>
        <authorList>
            <person name="Hirsch A.M."/>
            <person name="Humm E."/>
            <person name="Rubbi M."/>
            <person name="Del Vecchio G."/>
            <person name="Ha S.M."/>
            <person name="Pellegrini M."/>
            <person name="Gunsalus R.P."/>
        </authorList>
    </citation>
    <scope>NUCLEOTIDE SEQUENCE [LARGE SCALE GENOMIC DNA]</scope>
    <source>
        <strain evidence="1 2">SNA2</strain>
    </source>
</reference>
<organism evidence="1 2">
    <name type="scientific">Mucilaginibacter sabulilitoris</name>
    <dbReference type="NCBI Taxonomy" id="1173583"/>
    <lineage>
        <taxon>Bacteria</taxon>
        <taxon>Pseudomonadati</taxon>
        <taxon>Bacteroidota</taxon>
        <taxon>Sphingobacteriia</taxon>
        <taxon>Sphingobacteriales</taxon>
        <taxon>Sphingobacteriaceae</taxon>
        <taxon>Mucilaginibacter</taxon>
    </lineage>
</organism>
<sequence length="369" mass="42440">MVSKTYPTDELNVWIDKTHFDHYQNVSLNLKVNYKKVIQPEKSNKIKWVLKLLSEMAMISQVVYSANKNNAKAVFFSSLSPVGNLYLSLIIPLANNSIKFVIALHGELELSKSNNWHKRIENIYGKALRSSFNKPIKNRKFLILSRIIYNNILKLSLLKPFQMMFIEHPYIFTDIALEQLGLGNTSPIIFGHLGVAKFAKQSQLFFKLAEAMKEYVINGVVHFVVVGPIFEEIKPYVNEFVSYNETADFISRDDYKVKASSLNYSVFFYDEESYELTSSGALMDAIAYEKPIIGLRIKLLETLFDVHSCAPGYIFTDVENLFNSMKRIIEEHDLNYANLVDCIKSKKALFSTDAQFPSFKLQMEEFFVS</sequence>
<protein>
    <recommendedName>
        <fullName evidence="3">Glycosyl transferase family 1 domain-containing protein</fullName>
    </recommendedName>
</protein>
<proteinExistence type="predicted"/>
<keyword evidence="2" id="KW-1185">Reference proteome</keyword>
<evidence type="ECO:0000313" key="2">
    <source>
        <dbReference type="Proteomes" id="UP001324380"/>
    </source>
</evidence>
<name>A0ABZ0TXD9_9SPHI</name>
<gene>
    <name evidence="1" type="ORF">SNE25_09750</name>
</gene>
<dbReference type="EMBL" id="CP139558">
    <property type="protein sequence ID" value="WPU95800.1"/>
    <property type="molecule type" value="Genomic_DNA"/>
</dbReference>
<evidence type="ECO:0000313" key="1">
    <source>
        <dbReference type="EMBL" id="WPU95800.1"/>
    </source>
</evidence>